<reference evidence="1 2" key="1">
    <citation type="submission" date="2018-10" db="EMBL/GenBank/DDBJ databases">
        <title>Draft genome of Cortibacter populi DSM10536.</title>
        <authorList>
            <person name="Bernier A.-M."/>
            <person name="Bernard K."/>
        </authorList>
    </citation>
    <scope>NUCLEOTIDE SEQUENCE [LARGE SCALE GENOMIC DNA]</scope>
    <source>
        <strain evidence="1 2">DSM 105136</strain>
    </source>
</reference>
<accession>A0A3M6QZT1</accession>
<dbReference type="EMBL" id="RDQO01000001">
    <property type="protein sequence ID" value="RMX08488.1"/>
    <property type="molecule type" value="Genomic_DNA"/>
</dbReference>
<comment type="caution">
    <text evidence="1">The sequence shown here is derived from an EMBL/GenBank/DDBJ whole genome shotgun (WGS) entry which is preliminary data.</text>
</comment>
<sequence length="395" mass="42220">MANTRLMPLAGINNRSEDDAALVRGGDDPTVFVREALNFDITDTGRLHMRGQVKMVTSTPYKHLWYSHLHGDLFGMLGTAWVKIDPDDWSCVELADLGGGWASHCVLNGRVAVAGVDGIFTFDGQAATRLPIETPGMPALVRTGGALESGDYGVAISWLRGSLESSVSEVAYAALQDGGGLTVGMPYSIDPSITMARLYMTKPGSRVLLHAGDHAVNGDSVDIVAMPLLGGAPEFQHLDAMPAGRFLGHWKGRLVTATNRVLSFSHPMAWHLHDRRHDFVQFPQRITFVVAVEGGLWVGQVDHVLFLSGSQPDDLQVLRRGAKAPVYGSAILLDAELLGEVAGGSQAALWLAENGYVIGTADGQVVEIHRKSIAGIRASAGASTVWGERILTVLG</sequence>
<protein>
    <submittedName>
        <fullName evidence="1">Uncharacterized protein</fullName>
    </submittedName>
</protein>
<name>A0A3M6QZT1_9BURK</name>
<dbReference type="RefSeq" id="WP_122226614.1">
    <property type="nucleotide sequence ID" value="NZ_RDQO01000001.1"/>
</dbReference>
<gene>
    <name evidence="1" type="ORF">D8I35_05265</name>
</gene>
<keyword evidence="2" id="KW-1185">Reference proteome</keyword>
<evidence type="ECO:0000313" key="2">
    <source>
        <dbReference type="Proteomes" id="UP000278006"/>
    </source>
</evidence>
<dbReference type="Proteomes" id="UP000278006">
    <property type="component" value="Unassembled WGS sequence"/>
</dbReference>
<organism evidence="1 2">
    <name type="scientific">Corticibacter populi</name>
    <dbReference type="NCBI Taxonomy" id="1550736"/>
    <lineage>
        <taxon>Bacteria</taxon>
        <taxon>Pseudomonadati</taxon>
        <taxon>Pseudomonadota</taxon>
        <taxon>Betaproteobacteria</taxon>
        <taxon>Burkholderiales</taxon>
        <taxon>Comamonadaceae</taxon>
        <taxon>Corticibacter</taxon>
    </lineage>
</organism>
<proteinExistence type="predicted"/>
<evidence type="ECO:0000313" key="1">
    <source>
        <dbReference type="EMBL" id="RMX08488.1"/>
    </source>
</evidence>
<dbReference type="AlphaFoldDB" id="A0A3M6QZT1"/>
<dbReference type="OrthoDB" id="6670057at2"/>